<dbReference type="InterPro" id="IPR010285">
    <property type="entry name" value="DNA_helicase_pif1-like_DEAD"/>
</dbReference>
<dbReference type="GO" id="GO:0000723">
    <property type="term" value="P:telomere maintenance"/>
    <property type="evidence" value="ECO:0007669"/>
    <property type="project" value="InterPro"/>
</dbReference>
<keyword evidence="1" id="KW-0378">Hydrolase</keyword>
<dbReference type="InterPro" id="IPR051055">
    <property type="entry name" value="PIF1_helicase"/>
</dbReference>
<evidence type="ECO:0000313" key="5">
    <source>
        <dbReference type="Proteomes" id="UP000284842"/>
    </source>
</evidence>
<comment type="cofactor">
    <cofactor evidence="1">
        <name>Mg(2+)</name>
        <dbReference type="ChEBI" id="CHEBI:18420"/>
    </cofactor>
</comment>
<comment type="caution">
    <text evidence="4">The sequence shown here is derived from an EMBL/GenBank/DDBJ whole genome shotgun (WGS) entry which is preliminary data.</text>
</comment>
<organism evidence="4 5">
    <name type="scientific">Panaeolus cyanescens</name>
    <dbReference type="NCBI Taxonomy" id="181874"/>
    <lineage>
        <taxon>Eukaryota</taxon>
        <taxon>Fungi</taxon>
        <taxon>Dikarya</taxon>
        <taxon>Basidiomycota</taxon>
        <taxon>Agaricomycotina</taxon>
        <taxon>Agaricomycetes</taxon>
        <taxon>Agaricomycetidae</taxon>
        <taxon>Agaricales</taxon>
        <taxon>Agaricineae</taxon>
        <taxon>Galeropsidaceae</taxon>
        <taxon>Panaeolus</taxon>
    </lineage>
</organism>
<dbReference type="Gene3D" id="3.40.50.300">
    <property type="entry name" value="P-loop containing nucleotide triphosphate hydrolases"/>
    <property type="match status" value="2"/>
</dbReference>
<proteinExistence type="inferred from homology"/>
<dbReference type="GO" id="GO:0016887">
    <property type="term" value="F:ATP hydrolysis activity"/>
    <property type="evidence" value="ECO:0007669"/>
    <property type="project" value="RHEA"/>
</dbReference>
<dbReference type="EMBL" id="NHTK01000617">
    <property type="protein sequence ID" value="PPR06558.1"/>
    <property type="molecule type" value="Genomic_DNA"/>
</dbReference>
<feature type="domain" description="DNA helicase Pif1-like DEAD-box helicase" evidence="3">
    <location>
        <begin position="6"/>
        <end position="110"/>
    </location>
</feature>
<comment type="catalytic activity">
    <reaction evidence="1">
        <text>ATP + H2O = ADP + phosphate + H(+)</text>
        <dbReference type="Rhea" id="RHEA:13065"/>
        <dbReference type="ChEBI" id="CHEBI:15377"/>
        <dbReference type="ChEBI" id="CHEBI:15378"/>
        <dbReference type="ChEBI" id="CHEBI:30616"/>
        <dbReference type="ChEBI" id="CHEBI:43474"/>
        <dbReference type="ChEBI" id="CHEBI:456216"/>
        <dbReference type="EC" id="5.6.2.3"/>
    </reaction>
</comment>
<dbReference type="PANTHER" id="PTHR47642">
    <property type="entry name" value="ATP-DEPENDENT DNA HELICASE"/>
    <property type="match status" value="1"/>
</dbReference>
<dbReference type="GO" id="GO:0005524">
    <property type="term" value="F:ATP binding"/>
    <property type="evidence" value="ECO:0007669"/>
    <property type="project" value="UniProtKB-KW"/>
</dbReference>
<dbReference type="EC" id="5.6.2.3" evidence="1"/>
<dbReference type="Gene3D" id="2.30.30.940">
    <property type="match status" value="1"/>
</dbReference>
<feature type="region of interest" description="Disordered" evidence="2">
    <location>
        <begin position="578"/>
        <end position="624"/>
    </location>
</feature>
<dbReference type="Pfam" id="PF05970">
    <property type="entry name" value="PIF1"/>
    <property type="match status" value="1"/>
</dbReference>
<keyword evidence="1" id="KW-0233">DNA recombination</keyword>
<dbReference type="GO" id="GO:0043139">
    <property type="term" value="F:5'-3' DNA helicase activity"/>
    <property type="evidence" value="ECO:0007669"/>
    <property type="project" value="UniProtKB-EC"/>
</dbReference>
<dbReference type="GO" id="GO:0006310">
    <property type="term" value="P:DNA recombination"/>
    <property type="evidence" value="ECO:0007669"/>
    <property type="project" value="UniProtKB-KW"/>
</dbReference>
<evidence type="ECO:0000256" key="1">
    <source>
        <dbReference type="RuleBase" id="RU363044"/>
    </source>
</evidence>
<evidence type="ECO:0000313" key="4">
    <source>
        <dbReference type="EMBL" id="PPR06558.1"/>
    </source>
</evidence>
<evidence type="ECO:0000259" key="3">
    <source>
        <dbReference type="Pfam" id="PF05970"/>
    </source>
</evidence>
<feature type="region of interest" description="Disordered" evidence="2">
    <location>
        <begin position="717"/>
        <end position="762"/>
    </location>
</feature>
<keyword evidence="1" id="KW-0347">Helicase</keyword>
<evidence type="ECO:0000256" key="2">
    <source>
        <dbReference type="SAM" id="MobiDB-lite"/>
    </source>
</evidence>
<feature type="compositionally biased region" description="Low complexity" evidence="2">
    <location>
        <begin position="743"/>
        <end position="753"/>
    </location>
</feature>
<dbReference type="AlphaFoldDB" id="A0A409YUB5"/>
<keyword evidence="1" id="KW-0234">DNA repair</keyword>
<keyword evidence="5" id="KW-1185">Reference proteome</keyword>
<reference evidence="4 5" key="1">
    <citation type="journal article" date="2018" name="Evol. Lett.">
        <title>Horizontal gene cluster transfer increased hallucinogenic mushroom diversity.</title>
        <authorList>
            <person name="Reynolds H.T."/>
            <person name="Vijayakumar V."/>
            <person name="Gluck-Thaler E."/>
            <person name="Korotkin H.B."/>
            <person name="Matheny P.B."/>
            <person name="Slot J.C."/>
        </authorList>
    </citation>
    <scope>NUCLEOTIDE SEQUENCE [LARGE SCALE GENOMIC DNA]</scope>
    <source>
        <strain evidence="4 5">2629</strain>
    </source>
</reference>
<feature type="compositionally biased region" description="Acidic residues" evidence="2">
    <location>
        <begin position="594"/>
        <end position="610"/>
    </location>
</feature>
<dbReference type="InParanoid" id="A0A409YUB5"/>
<dbReference type="InterPro" id="IPR027417">
    <property type="entry name" value="P-loop_NTPase"/>
</dbReference>
<dbReference type="STRING" id="181874.A0A409YUB5"/>
<dbReference type="SUPFAM" id="SSF52540">
    <property type="entry name" value="P-loop containing nucleoside triphosphate hydrolases"/>
    <property type="match status" value="1"/>
</dbReference>
<dbReference type="GO" id="GO:0006281">
    <property type="term" value="P:DNA repair"/>
    <property type="evidence" value="ECO:0007669"/>
    <property type="project" value="UniProtKB-KW"/>
</dbReference>
<dbReference type="Proteomes" id="UP000284842">
    <property type="component" value="Unassembled WGS sequence"/>
</dbReference>
<protein>
    <recommendedName>
        <fullName evidence="1">ATP-dependent DNA helicase</fullName>
        <ecNumber evidence="1">5.6.2.3</ecNumber>
    </recommendedName>
</protein>
<keyword evidence="1" id="KW-0067">ATP-binding</keyword>
<gene>
    <name evidence="4" type="ORF">CVT24_001578</name>
</gene>
<comment type="similarity">
    <text evidence="1">Belongs to the helicase family.</text>
</comment>
<keyword evidence="1" id="KW-0547">Nucleotide-binding</keyword>
<keyword evidence="1" id="KW-0227">DNA damage</keyword>
<accession>A0A409YUB5</accession>
<sequence>MIGCKTLKKISESLEIAKGSSSHFGGINIIFAGDFAQLPPVGDTRLSAFVDTSSSLACSKSGRDKIDGRMLWLSVNSAVILTQSMRQTGPENEDLIALLSRLREGKCNEYDFNILQERLVPRATVDWGQWRDAPVIVCDNAQKDALNERAAQTYASRTNQDLHYYYAQDSHRGKPVTEDIREHLLQLSSGSTSQRLGRIPLAIGMPVMVCQNYDVEGGIVNGCTGRLKSIWYTADSNGRRYATSCIVESPSIVSDPLSGLLPNEAVVLAETTDLTFTHPHSGRRCNLKRSQLPLVPAFAMTAHKSQGQTLKQAIIDLEGCRGTETPWTYKALLILPLESQHILHRFVPMQPLSNTYARRVADSFFDDLEARLTGLDCFATFGYGNLVYGTDFSQCYYPPEQSGFGKTLYKLNMAGDSKRAVEDLEELSLVMVGEVCPSYLGTAISAKGNHYMGTAKHPKHITDDTSVKDVIVLRTPTGAPEGSLTQTWFQNQLAGLEEIMDSDAKDNTTDSNKVAVSEFLASSVAPAHDPNGGRGRPFNDRALIKITMPNKYKVPKPVADKAGQPTSTTMLNKKRNLLAEEPVNETGIDNVAVESDETLSETESSLEDPDTNSSPPSYGIGALYDPGLLPDHGGPLFMHQKARLVQLDMRDEDDNLIMPWQVYDKLRPGTIVLVDTTLVCWHIFDGNNNLVRRHGAYQIQGHRLKVLSPSYEPREDYPVPAFPQPVPTHKSLSWENSPRKKPSSAFASFGSPSKKARLDEDN</sequence>
<dbReference type="OrthoDB" id="432234at2759"/>
<name>A0A409YUB5_9AGAR</name>